<keyword evidence="2" id="KW-1185">Reference proteome</keyword>
<feature type="non-terminal residue" evidence="1">
    <location>
        <position position="1"/>
    </location>
</feature>
<name>A0A6A0AGQ9_HAELA</name>
<feature type="non-terminal residue" evidence="1">
    <location>
        <position position="24"/>
    </location>
</feature>
<comment type="caution">
    <text evidence="1">The sequence shown here is derived from an EMBL/GenBank/DDBJ whole genome shotgun (WGS) entry which is preliminary data.</text>
</comment>
<evidence type="ECO:0000313" key="2">
    <source>
        <dbReference type="Proteomes" id="UP000485058"/>
    </source>
</evidence>
<dbReference type="AlphaFoldDB" id="A0A6A0AGQ9"/>
<evidence type="ECO:0000313" key="1">
    <source>
        <dbReference type="EMBL" id="GFH32140.1"/>
    </source>
</evidence>
<sequence>MSPECFMKANGTGLTHKCELEDIN</sequence>
<gene>
    <name evidence="1" type="ORF">HaLaN_31309</name>
</gene>
<protein>
    <submittedName>
        <fullName evidence="1">Uncharacterized protein</fullName>
    </submittedName>
</protein>
<proteinExistence type="predicted"/>
<organism evidence="1 2">
    <name type="scientific">Haematococcus lacustris</name>
    <name type="common">Green alga</name>
    <name type="synonym">Haematococcus pluvialis</name>
    <dbReference type="NCBI Taxonomy" id="44745"/>
    <lineage>
        <taxon>Eukaryota</taxon>
        <taxon>Viridiplantae</taxon>
        <taxon>Chlorophyta</taxon>
        <taxon>core chlorophytes</taxon>
        <taxon>Chlorophyceae</taxon>
        <taxon>CS clade</taxon>
        <taxon>Chlamydomonadales</taxon>
        <taxon>Haematococcaceae</taxon>
        <taxon>Haematococcus</taxon>
    </lineage>
</organism>
<reference evidence="1 2" key="1">
    <citation type="submission" date="2020-02" db="EMBL/GenBank/DDBJ databases">
        <title>Draft genome sequence of Haematococcus lacustris strain NIES-144.</title>
        <authorList>
            <person name="Morimoto D."/>
            <person name="Nakagawa S."/>
            <person name="Yoshida T."/>
            <person name="Sawayama S."/>
        </authorList>
    </citation>
    <scope>NUCLEOTIDE SEQUENCE [LARGE SCALE GENOMIC DNA]</scope>
    <source>
        <strain evidence="1 2">NIES-144</strain>
    </source>
</reference>
<dbReference type="EMBL" id="BLLF01006298">
    <property type="protein sequence ID" value="GFH32140.1"/>
    <property type="molecule type" value="Genomic_DNA"/>
</dbReference>
<dbReference type="Proteomes" id="UP000485058">
    <property type="component" value="Unassembled WGS sequence"/>
</dbReference>
<accession>A0A6A0AGQ9</accession>